<comment type="caution">
    <text evidence="1">The sequence shown here is derived from an EMBL/GenBank/DDBJ whole genome shotgun (WGS) entry which is preliminary data.</text>
</comment>
<evidence type="ECO:0000313" key="1">
    <source>
        <dbReference type="EMBL" id="RND84205.1"/>
    </source>
</evidence>
<organism evidence="1 2">
    <name type="scientific">Lacticaseibacillus paracasei</name>
    <name type="common">Lactobacillus paracasei</name>
    <dbReference type="NCBI Taxonomy" id="1597"/>
    <lineage>
        <taxon>Bacteria</taxon>
        <taxon>Bacillati</taxon>
        <taxon>Bacillota</taxon>
        <taxon>Bacilli</taxon>
        <taxon>Lactobacillales</taxon>
        <taxon>Lactobacillaceae</taxon>
        <taxon>Lacticaseibacillus</taxon>
    </lineage>
</organism>
<proteinExistence type="predicted"/>
<name>A0A422M8F6_LACPA</name>
<dbReference type="AlphaFoldDB" id="A0A422M8F6"/>
<gene>
    <name evidence="1" type="ORF">FAM18172_02220</name>
</gene>
<evidence type="ECO:0000313" key="2">
    <source>
        <dbReference type="Proteomes" id="UP000285532"/>
    </source>
</evidence>
<dbReference type="Proteomes" id="UP000285532">
    <property type="component" value="Unassembled WGS sequence"/>
</dbReference>
<protein>
    <submittedName>
        <fullName evidence="1">Uncharacterized protein</fullName>
    </submittedName>
</protein>
<sequence length="52" mass="5580">MLINQTDVIATQLQQIAYPYINAITETGVPITITTNQNSAMTPPFGRASALS</sequence>
<accession>A0A422M8F6</accession>
<reference evidence="1 2" key="1">
    <citation type="journal article" date="2018" name="Front. Microbiol.">
        <title>Conversion of Methionine to Cysteine in Lactobacillus paracasei Depends on the Highly Mobile cysK-ctl-cysE Gene Cluster.</title>
        <authorList>
            <person name="Wuthrich D."/>
            <person name="Irmler S."/>
            <person name="Berthoud H."/>
            <person name="Guggenbuhl B."/>
            <person name="Eugster E."/>
            <person name="Bruggmann R."/>
        </authorList>
    </citation>
    <scope>NUCLEOTIDE SEQUENCE [LARGE SCALE GENOMIC DNA]</scope>
    <source>
        <strain evidence="1 2">FAM18172</strain>
    </source>
</reference>
<dbReference type="EMBL" id="LKFU01000085">
    <property type="protein sequence ID" value="RND84205.1"/>
    <property type="molecule type" value="Genomic_DNA"/>
</dbReference>